<evidence type="ECO:0000313" key="2">
    <source>
        <dbReference type="Proteomes" id="UP001365405"/>
    </source>
</evidence>
<accession>A0ABU9CEL7</accession>
<dbReference type="Gene3D" id="3.40.50.10140">
    <property type="entry name" value="Toll/interleukin-1 receptor homology (TIR) domain"/>
    <property type="match status" value="1"/>
</dbReference>
<dbReference type="Proteomes" id="UP001365405">
    <property type="component" value="Unassembled WGS sequence"/>
</dbReference>
<dbReference type="InterPro" id="IPR035897">
    <property type="entry name" value="Toll_tir_struct_dom_sf"/>
</dbReference>
<dbReference type="EMBL" id="JBBUTH010000004">
    <property type="protein sequence ID" value="MEK8050319.1"/>
    <property type="molecule type" value="Genomic_DNA"/>
</dbReference>
<gene>
    <name evidence="1" type="ORF">AACH10_08710</name>
</gene>
<sequence length="509" mass="56250">MSSLVRFRDCDHSVFISYAHADDEVYANWISDFASELTKDLAAELARVPTGRPTLPPVHRSGDNGPVAGELSDELKARVARSFAMVVVVGRHYVESSWCGQELAYLQQAFGAEGLAGRLYIVALAQEPIARARQLPVWRQVFDGRNPVWQDYFESDAVGRPVAVLRDDGKAPTQAFARRFDRLRDDLVAKIKADLAGPQPNPQATRLLVGVGAPELDEAIADFAQQARALEPTVSVLELAALDQRAVLAARLRDAERLVLPFHQGTPRLGVVPGGQLAVLLDCWRKLGKPDEQLFALDLSAVPAAEPAEPEHIDWLARLACPKLPPQALLARLFPPAAPAATEPAAAPPRPVRLFIESNRNEPWQWKLLGEQIRPLWQQLLAERHIDVPLNLRPSGLNIDEIDLFNLDEADGLILLWGQKEARSLLSQINLVEDRLSELAPAIVAYLTPPKPQADQAVPALGWQVLRFQQQEAPPPKAVRPDQNDASELTRFLNDVLDRTARRHKLAVA</sequence>
<dbReference type="SUPFAM" id="SSF52200">
    <property type="entry name" value="Toll/Interleukin receptor TIR domain"/>
    <property type="match status" value="1"/>
</dbReference>
<name>A0ABU9CEL7_9BURK</name>
<comment type="caution">
    <text evidence="1">The sequence shown here is derived from an EMBL/GenBank/DDBJ whole genome shotgun (WGS) entry which is preliminary data.</text>
</comment>
<keyword evidence="2" id="KW-1185">Reference proteome</keyword>
<dbReference type="RefSeq" id="WP_341410002.1">
    <property type="nucleotide sequence ID" value="NZ_JBBUTH010000004.1"/>
</dbReference>
<proteinExistence type="predicted"/>
<protein>
    <submittedName>
        <fullName evidence="1">Toll/interleukin-1 receptor domain-containing protein</fullName>
    </submittedName>
</protein>
<evidence type="ECO:0000313" key="1">
    <source>
        <dbReference type="EMBL" id="MEK8050319.1"/>
    </source>
</evidence>
<keyword evidence="1" id="KW-0675">Receptor</keyword>
<reference evidence="1 2" key="1">
    <citation type="submission" date="2024-04" db="EMBL/GenBank/DDBJ databases">
        <title>Novel species of the genus Ideonella isolated from streams.</title>
        <authorList>
            <person name="Lu H."/>
        </authorList>
    </citation>
    <scope>NUCLEOTIDE SEQUENCE [LARGE SCALE GENOMIC DNA]</scope>
    <source>
        <strain evidence="1 2">DXS22W</strain>
    </source>
</reference>
<organism evidence="1 2">
    <name type="scientific">Pseudaquabacterium inlustre</name>
    <dbReference type="NCBI Taxonomy" id="2984192"/>
    <lineage>
        <taxon>Bacteria</taxon>
        <taxon>Pseudomonadati</taxon>
        <taxon>Pseudomonadota</taxon>
        <taxon>Betaproteobacteria</taxon>
        <taxon>Burkholderiales</taxon>
        <taxon>Sphaerotilaceae</taxon>
        <taxon>Pseudaquabacterium</taxon>
    </lineage>
</organism>